<dbReference type="Proteomes" id="UP000028701">
    <property type="component" value="Unassembled WGS sequence"/>
</dbReference>
<dbReference type="Gene3D" id="1.10.10.10">
    <property type="entry name" value="Winged helix-like DNA-binding domain superfamily/Winged helix DNA-binding domain"/>
    <property type="match status" value="1"/>
</dbReference>
<dbReference type="Pfam" id="PF00126">
    <property type="entry name" value="HTH_1"/>
    <property type="match status" value="1"/>
</dbReference>
<dbReference type="FunFam" id="1.10.10.10:FF:000001">
    <property type="entry name" value="LysR family transcriptional regulator"/>
    <property type="match status" value="1"/>
</dbReference>
<dbReference type="PANTHER" id="PTHR30537">
    <property type="entry name" value="HTH-TYPE TRANSCRIPTIONAL REGULATOR"/>
    <property type="match status" value="1"/>
</dbReference>
<dbReference type="PRINTS" id="PR00039">
    <property type="entry name" value="HTHLYSR"/>
</dbReference>
<dbReference type="InterPro" id="IPR011991">
    <property type="entry name" value="ArsR-like_HTH"/>
</dbReference>
<reference evidence="9 10" key="1">
    <citation type="submission" date="2014-08" db="EMBL/GenBank/DDBJ databases">
        <title>Whole genome shotgun sequence of Rhizobium rubi NBRC 13261.</title>
        <authorList>
            <person name="Katano-Makiyama Y."/>
            <person name="Hosoyama A."/>
            <person name="Hashimoto M."/>
            <person name="Hosoyama Y."/>
            <person name="Noguchi M."/>
            <person name="Tsuchikane K."/>
            <person name="Uohara A."/>
            <person name="Ohji S."/>
            <person name="Ichikawa N."/>
            <person name="Kimura A."/>
            <person name="Yamazoe A."/>
            <person name="Fujita N."/>
        </authorList>
    </citation>
    <scope>NUCLEOTIDE SEQUENCE [LARGE SCALE GENOMIC DNA]</scope>
    <source>
        <strain evidence="9 10">NBRC 13261</strain>
    </source>
</reference>
<dbReference type="InterPro" id="IPR005119">
    <property type="entry name" value="LysR_subst-bd"/>
</dbReference>
<dbReference type="InterPro" id="IPR058163">
    <property type="entry name" value="LysR-type_TF_proteobact-type"/>
</dbReference>
<dbReference type="RefSeq" id="WP_045229305.1">
    <property type="nucleotide sequence ID" value="NZ_BBJU01000007.1"/>
</dbReference>
<comment type="similarity">
    <text evidence="1">Belongs to the LysR transcriptional regulatory family.</text>
</comment>
<dbReference type="InterPro" id="IPR000847">
    <property type="entry name" value="LysR_HTH_N"/>
</dbReference>
<keyword evidence="3" id="KW-0238">DNA-binding</keyword>
<comment type="function">
    <text evidence="5">Transcriptional regulator of the ttuABCDE tartrate utilization operon.</text>
</comment>
<keyword evidence="4" id="KW-0804">Transcription</keyword>
<evidence type="ECO:0000256" key="4">
    <source>
        <dbReference type="ARBA" id="ARBA00023163"/>
    </source>
</evidence>
<dbReference type="Gene3D" id="3.40.190.10">
    <property type="entry name" value="Periplasmic binding protein-like II"/>
    <property type="match status" value="2"/>
</dbReference>
<evidence type="ECO:0000256" key="1">
    <source>
        <dbReference type="ARBA" id="ARBA00009437"/>
    </source>
</evidence>
<evidence type="ECO:0000256" key="5">
    <source>
        <dbReference type="ARBA" id="ARBA00054626"/>
    </source>
</evidence>
<organism evidence="9 10">
    <name type="scientific">Agrobacterium rubi TR3 = NBRC 13261</name>
    <dbReference type="NCBI Taxonomy" id="1368415"/>
    <lineage>
        <taxon>Bacteria</taxon>
        <taxon>Pseudomonadati</taxon>
        <taxon>Pseudomonadota</taxon>
        <taxon>Alphaproteobacteria</taxon>
        <taxon>Hyphomicrobiales</taxon>
        <taxon>Rhizobiaceae</taxon>
        <taxon>Rhizobium/Agrobacterium group</taxon>
        <taxon>Agrobacterium</taxon>
    </lineage>
</organism>
<dbReference type="OrthoDB" id="9794694at2"/>
<dbReference type="GO" id="GO:0003700">
    <property type="term" value="F:DNA-binding transcription factor activity"/>
    <property type="evidence" value="ECO:0007669"/>
    <property type="project" value="InterPro"/>
</dbReference>
<feature type="domain" description="HTH lysR-type" evidence="8">
    <location>
        <begin position="6"/>
        <end position="63"/>
    </location>
</feature>
<comment type="caution">
    <text evidence="9">The sequence shown here is derived from an EMBL/GenBank/DDBJ whole genome shotgun (WGS) entry which is preliminary data.</text>
</comment>
<dbReference type="SUPFAM" id="SSF53850">
    <property type="entry name" value="Periplasmic binding protein-like II"/>
    <property type="match status" value="1"/>
</dbReference>
<dbReference type="CDD" id="cd00090">
    <property type="entry name" value="HTH_ARSR"/>
    <property type="match status" value="1"/>
</dbReference>
<keyword evidence="2" id="KW-0805">Transcription regulation</keyword>
<accession>A0A081CSV6</accession>
<gene>
    <name evidence="9" type="ORF">RRU01S_07_02770</name>
</gene>
<dbReference type="GO" id="GO:0043565">
    <property type="term" value="F:sequence-specific DNA binding"/>
    <property type="evidence" value="ECO:0007669"/>
    <property type="project" value="TreeGrafter"/>
</dbReference>
<evidence type="ECO:0000256" key="2">
    <source>
        <dbReference type="ARBA" id="ARBA00023015"/>
    </source>
</evidence>
<dbReference type="GO" id="GO:0006351">
    <property type="term" value="P:DNA-templated transcription"/>
    <property type="evidence" value="ECO:0007669"/>
    <property type="project" value="TreeGrafter"/>
</dbReference>
<dbReference type="InterPro" id="IPR036390">
    <property type="entry name" value="WH_DNA-bd_sf"/>
</dbReference>
<evidence type="ECO:0000313" key="10">
    <source>
        <dbReference type="Proteomes" id="UP000028701"/>
    </source>
</evidence>
<evidence type="ECO:0000313" key="9">
    <source>
        <dbReference type="EMBL" id="GAK69752.1"/>
    </source>
</evidence>
<dbReference type="EMBL" id="BBJU01000007">
    <property type="protein sequence ID" value="GAK69752.1"/>
    <property type="molecule type" value="Genomic_DNA"/>
</dbReference>
<dbReference type="AlphaFoldDB" id="A0A081CSV6"/>
<protein>
    <recommendedName>
        <fullName evidence="6">HTH-type transcriptional regulator TtuA</fullName>
    </recommendedName>
    <alternativeName>
        <fullName evidence="7">Tartrate utilization transcriptional regulator</fullName>
    </alternativeName>
</protein>
<sequence>MADRPINLGWMRILEVIGRRGSLTAAAQELGLTQPAVSYQMRRLEEELGIRLLKRQHRGVELTQEGLRLYGLVSRHVAEIDRMTGELKGASRPTVRVHTDYAFSSLWLIPRMQAFRARYPDVHIQIAATQNPLRQNVADNDVLIIFGSRADAEDGGILLVPESVRPVCAPGFFDVPNDTVTPQHLAGLKLIHLESSWPSTWFDWPSYLAGVGVARGQEYGRGDISFNTYSLVIQSAIGQQGIALGWAGLVDGLLESGALVGVGPTVEAPERGYWLVGSKDRKGAALKLADWLHELVAGR</sequence>
<dbReference type="NCBIfam" id="TIGR03418">
    <property type="entry name" value="chol_sulf_TF"/>
    <property type="match status" value="1"/>
</dbReference>
<evidence type="ECO:0000256" key="6">
    <source>
        <dbReference type="ARBA" id="ARBA00067332"/>
    </source>
</evidence>
<evidence type="ECO:0000259" key="8">
    <source>
        <dbReference type="PROSITE" id="PS50931"/>
    </source>
</evidence>
<dbReference type="PANTHER" id="PTHR30537:SF26">
    <property type="entry name" value="GLYCINE CLEAVAGE SYSTEM TRANSCRIPTIONAL ACTIVATOR"/>
    <property type="match status" value="1"/>
</dbReference>
<dbReference type="InterPro" id="IPR017786">
    <property type="entry name" value="TF_choline_sulphate-util"/>
</dbReference>
<dbReference type="PROSITE" id="PS50931">
    <property type="entry name" value="HTH_LYSR"/>
    <property type="match status" value="1"/>
</dbReference>
<evidence type="ECO:0000256" key="7">
    <source>
        <dbReference type="ARBA" id="ARBA00083243"/>
    </source>
</evidence>
<proteinExistence type="inferred from homology"/>
<evidence type="ECO:0000256" key="3">
    <source>
        <dbReference type="ARBA" id="ARBA00023125"/>
    </source>
</evidence>
<dbReference type="Pfam" id="PF03466">
    <property type="entry name" value="LysR_substrate"/>
    <property type="match status" value="1"/>
</dbReference>
<name>A0A081CSV6_9HYPH</name>
<dbReference type="SUPFAM" id="SSF46785">
    <property type="entry name" value="Winged helix' DNA-binding domain"/>
    <property type="match status" value="1"/>
</dbReference>
<dbReference type="InterPro" id="IPR036388">
    <property type="entry name" value="WH-like_DNA-bd_sf"/>
</dbReference>
<dbReference type="eggNOG" id="COG0583">
    <property type="taxonomic scope" value="Bacteria"/>
</dbReference>